<comment type="catalytic activity">
    <reaction evidence="7 8">
        <text>CMP + ATP = CDP + ADP</text>
        <dbReference type="Rhea" id="RHEA:11600"/>
        <dbReference type="ChEBI" id="CHEBI:30616"/>
        <dbReference type="ChEBI" id="CHEBI:58069"/>
        <dbReference type="ChEBI" id="CHEBI:60377"/>
        <dbReference type="ChEBI" id="CHEBI:456216"/>
        <dbReference type="EC" id="2.7.4.25"/>
    </reaction>
</comment>
<comment type="catalytic activity">
    <reaction evidence="6 8">
        <text>dCMP + ATP = dCDP + ADP</text>
        <dbReference type="Rhea" id="RHEA:25094"/>
        <dbReference type="ChEBI" id="CHEBI:30616"/>
        <dbReference type="ChEBI" id="CHEBI:57566"/>
        <dbReference type="ChEBI" id="CHEBI:58593"/>
        <dbReference type="ChEBI" id="CHEBI:456216"/>
        <dbReference type="EC" id="2.7.4.25"/>
    </reaction>
</comment>
<evidence type="ECO:0000313" key="11">
    <source>
        <dbReference type="Proteomes" id="UP000810292"/>
    </source>
</evidence>
<evidence type="ECO:0000256" key="8">
    <source>
        <dbReference type="HAMAP-Rule" id="MF_00238"/>
    </source>
</evidence>
<dbReference type="HAMAP" id="MF_00238">
    <property type="entry name" value="Cytidyl_kinase_type1"/>
    <property type="match status" value="1"/>
</dbReference>
<dbReference type="NCBIfam" id="TIGR00017">
    <property type="entry name" value="cmk"/>
    <property type="match status" value="1"/>
</dbReference>
<dbReference type="Pfam" id="PF02224">
    <property type="entry name" value="Cytidylate_kin"/>
    <property type="match status" value="1"/>
</dbReference>
<dbReference type="InterPro" id="IPR003136">
    <property type="entry name" value="Cytidylate_kin"/>
</dbReference>
<dbReference type="PANTHER" id="PTHR21299">
    <property type="entry name" value="CYTIDYLATE KINASE/PANTOATE-BETA-ALANINE LIGASE"/>
    <property type="match status" value="1"/>
</dbReference>
<evidence type="ECO:0000259" key="9">
    <source>
        <dbReference type="Pfam" id="PF02224"/>
    </source>
</evidence>
<accession>A0A9D9I9P7</accession>
<feature type="domain" description="Cytidylate kinase" evidence="9">
    <location>
        <begin position="3"/>
        <end position="208"/>
    </location>
</feature>
<dbReference type="InterPro" id="IPR011994">
    <property type="entry name" value="Cytidylate_kinase_dom"/>
</dbReference>
<evidence type="ECO:0000256" key="4">
    <source>
        <dbReference type="ARBA" id="ARBA00022777"/>
    </source>
</evidence>
<keyword evidence="4 8" id="KW-0418">Kinase</keyword>
<dbReference type="Proteomes" id="UP000810292">
    <property type="component" value="Unassembled WGS sequence"/>
</dbReference>
<keyword evidence="2 8" id="KW-0808">Transferase</keyword>
<dbReference type="Gene3D" id="3.40.50.300">
    <property type="entry name" value="P-loop containing nucleotide triphosphate hydrolases"/>
    <property type="match status" value="1"/>
</dbReference>
<reference evidence="10" key="1">
    <citation type="submission" date="2020-10" db="EMBL/GenBank/DDBJ databases">
        <authorList>
            <person name="Gilroy R."/>
        </authorList>
    </citation>
    <scope>NUCLEOTIDE SEQUENCE</scope>
    <source>
        <strain evidence="10">14700</strain>
    </source>
</reference>
<dbReference type="GO" id="GO:0005829">
    <property type="term" value="C:cytosol"/>
    <property type="evidence" value="ECO:0007669"/>
    <property type="project" value="TreeGrafter"/>
</dbReference>
<name>A0A9D9I9P7_9SPIO</name>
<dbReference type="SUPFAM" id="SSF52540">
    <property type="entry name" value="P-loop containing nucleoside triphosphate hydrolases"/>
    <property type="match status" value="1"/>
</dbReference>
<dbReference type="GO" id="GO:0006220">
    <property type="term" value="P:pyrimidine nucleotide metabolic process"/>
    <property type="evidence" value="ECO:0007669"/>
    <property type="project" value="UniProtKB-UniRule"/>
</dbReference>
<organism evidence="10 11">
    <name type="scientific">Candidatus Ornithospirochaeta stercoravium</name>
    <dbReference type="NCBI Taxonomy" id="2840897"/>
    <lineage>
        <taxon>Bacteria</taxon>
        <taxon>Pseudomonadati</taxon>
        <taxon>Spirochaetota</taxon>
        <taxon>Spirochaetia</taxon>
        <taxon>Spirochaetales</taxon>
        <taxon>Spirochaetaceae</taxon>
        <taxon>Spirochaetaceae incertae sedis</taxon>
        <taxon>Candidatus Ornithospirochaeta</taxon>
    </lineage>
</organism>
<evidence type="ECO:0000256" key="2">
    <source>
        <dbReference type="ARBA" id="ARBA00022679"/>
    </source>
</evidence>
<gene>
    <name evidence="8 10" type="primary">cmk</name>
    <name evidence="10" type="ORF">IAA72_00280</name>
</gene>
<keyword evidence="3 8" id="KW-0547">Nucleotide-binding</keyword>
<dbReference type="InterPro" id="IPR027417">
    <property type="entry name" value="P-loop_NTPase"/>
</dbReference>
<evidence type="ECO:0000256" key="6">
    <source>
        <dbReference type="ARBA" id="ARBA00047615"/>
    </source>
</evidence>
<sequence>MIIAIDGPAGSGKSTIARKVAESLGFYFLNTGSFYRAYTLSALRNGIDPLDKDAVLECAKKTSITVRDGAICIDGIDEEANLHTSAVDKYASQVSSDPRIREMVNSAVRKIAEGMNIVTEGRDTTTVIFPNADFKFYFDAAPEVRAERRLKDQPDEDFETILRSIKERDKRDIEKATGALKIAEDAEYIDTSLLTINQVCERVIKTVRKDS</sequence>
<dbReference type="AlphaFoldDB" id="A0A9D9I9P7"/>
<evidence type="ECO:0000313" key="10">
    <source>
        <dbReference type="EMBL" id="MBO8468205.1"/>
    </source>
</evidence>
<dbReference type="GO" id="GO:0015949">
    <property type="term" value="P:nucleobase-containing small molecule interconversion"/>
    <property type="evidence" value="ECO:0007669"/>
    <property type="project" value="TreeGrafter"/>
</dbReference>
<evidence type="ECO:0000256" key="5">
    <source>
        <dbReference type="ARBA" id="ARBA00022840"/>
    </source>
</evidence>
<dbReference type="GO" id="GO:0036431">
    <property type="term" value="F:dCMP kinase activity"/>
    <property type="evidence" value="ECO:0007669"/>
    <property type="project" value="InterPro"/>
</dbReference>
<dbReference type="CDD" id="cd02020">
    <property type="entry name" value="CMPK"/>
    <property type="match status" value="1"/>
</dbReference>
<comment type="similarity">
    <text evidence="1 8">Belongs to the cytidylate kinase family. Type 1 subfamily.</text>
</comment>
<comment type="subcellular location">
    <subcellularLocation>
        <location evidence="8">Cytoplasm</location>
    </subcellularLocation>
</comment>
<comment type="caution">
    <text evidence="10">The sequence shown here is derived from an EMBL/GenBank/DDBJ whole genome shotgun (WGS) entry which is preliminary data.</text>
</comment>
<evidence type="ECO:0000256" key="3">
    <source>
        <dbReference type="ARBA" id="ARBA00022741"/>
    </source>
</evidence>
<protein>
    <recommendedName>
        <fullName evidence="8">Cytidylate kinase</fullName>
        <shortName evidence="8">CK</shortName>
        <ecNumber evidence="8">2.7.4.25</ecNumber>
    </recommendedName>
    <alternativeName>
        <fullName evidence="8">Cytidine monophosphate kinase</fullName>
        <shortName evidence="8">CMP kinase</shortName>
    </alternativeName>
</protein>
<evidence type="ECO:0000256" key="7">
    <source>
        <dbReference type="ARBA" id="ARBA00048478"/>
    </source>
</evidence>
<proteinExistence type="inferred from homology"/>
<evidence type="ECO:0000256" key="1">
    <source>
        <dbReference type="ARBA" id="ARBA00009427"/>
    </source>
</evidence>
<dbReference type="GO" id="GO:0005524">
    <property type="term" value="F:ATP binding"/>
    <property type="evidence" value="ECO:0007669"/>
    <property type="project" value="UniProtKB-UniRule"/>
</dbReference>
<keyword evidence="8" id="KW-0963">Cytoplasm</keyword>
<dbReference type="PANTHER" id="PTHR21299:SF2">
    <property type="entry name" value="CYTIDYLATE KINASE"/>
    <property type="match status" value="1"/>
</dbReference>
<feature type="binding site" evidence="8">
    <location>
        <begin position="7"/>
        <end position="15"/>
    </location>
    <ligand>
        <name>ATP</name>
        <dbReference type="ChEBI" id="CHEBI:30616"/>
    </ligand>
</feature>
<dbReference type="EC" id="2.7.4.25" evidence="8"/>
<keyword evidence="5 8" id="KW-0067">ATP-binding</keyword>
<reference evidence="10" key="2">
    <citation type="journal article" date="2021" name="PeerJ">
        <title>Extensive microbial diversity within the chicken gut microbiome revealed by metagenomics and culture.</title>
        <authorList>
            <person name="Gilroy R."/>
            <person name="Ravi A."/>
            <person name="Getino M."/>
            <person name="Pursley I."/>
            <person name="Horton D.L."/>
            <person name="Alikhan N.F."/>
            <person name="Baker D."/>
            <person name="Gharbi K."/>
            <person name="Hall N."/>
            <person name="Watson M."/>
            <person name="Adriaenssens E.M."/>
            <person name="Foster-Nyarko E."/>
            <person name="Jarju S."/>
            <person name="Secka A."/>
            <person name="Antonio M."/>
            <person name="Oren A."/>
            <person name="Chaudhuri R.R."/>
            <person name="La Ragione R."/>
            <person name="Hildebrand F."/>
            <person name="Pallen M.J."/>
        </authorList>
    </citation>
    <scope>NUCLEOTIDE SEQUENCE</scope>
    <source>
        <strain evidence="10">14700</strain>
    </source>
</reference>
<dbReference type="EMBL" id="JADIMF010000003">
    <property type="protein sequence ID" value="MBO8468205.1"/>
    <property type="molecule type" value="Genomic_DNA"/>
</dbReference>